<keyword evidence="7" id="KW-0630">Potassium</keyword>
<comment type="caution">
    <text evidence="15">The sequence shown here is derived from an EMBL/GenBank/DDBJ whole genome shotgun (WGS) entry which is preliminary data.</text>
</comment>
<evidence type="ECO:0000256" key="12">
    <source>
        <dbReference type="SAM" id="Coils"/>
    </source>
</evidence>
<evidence type="ECO:0000256" key="3">
    <source>
        <dbReference type="ARBA" id="ARBA00022538"/>
    </source>
</evidence>
<reference evidence="15" key="1">
    <citation type="journal article" date="2014" name="Front. Microbiol.">
        <title>High frequency of phylogenetically diverse reductive dehalogenase-homologous genes in deep subseafloor sedimentary metagenomes.</title>
        <authorList>
            <person name="Kawai M."/>
            <person name="Futagami T."/>
            <person name="Toyoda A."/>
            <person name="Takaki Y."/>
            <person name="Nishi S."/>
            <person name="Hori S."/>
            <person name="Arai W."/>
            <person name="Tsubouchi T."/>
            <person name="Morono Y."/>
            <person name="Uchiyama I."/>
            <person name="Ito T."/>
            <person name="Fujiyama A."/>
            <person name="Inagaki F."/>
            <person name="Takami H."/>
        </authorList>
    </citation>
    <scope>NUCLEOTIDE SEQUENCE</scope>
    <source>
        <strain evidence="15">Expedition CK06-06</strain>
    </source>
</reference>
<dbReference type="InterPro" id="IPR005821">
    <property type="entry name" value="Ion_trans_dom"/>
</dbReference>
<keyword evidence="8 13" id="KW-1133">Transmembrane helix</keyword>
<evidence type="ECO:0000256" key="6">
    <source>
        <dbReference type="ARBA" id="ARBA00022882"/>
    </source>
</evidence>
<keyword evidence="10 13" id="KW-0472">Membrane</keyword>
<evidence type="ECO:0000256" key="9">
    <source>
        <dbReference type="ARBA" id="ARBA00023065"/>
    </source>
</evidence>
<sequence length="240" mass="27504">FEIFSVTIFTIEYLLRLWVCTINRNFRNSITGRIKYIFTPFAIIDLLAILPFYLPMIIPLDLRFVRAVRFFRLFRLFKLGRYSKALLLLKKVLKEKKEELILVIFVVFLLLIIFSSLMYFIEKEAQPEAFSSIPEAMWWGIITLTTVGYGDVYPITPLGKILGALIAFLGIGMFALPAGILGSGLVEVARKKEINTDKSIEELDINKTSTCSNINKKIENLEEKLKGAAEELKLLKKILK</sequence>
<protein>
    <recommendedName>
        <fullName evidence="14">Ion transport domain-containing protein</fullName>
    </recommendedName>
</protein>
<evidence type="ECO:0000313" key="15">
    <source>
        <dbReference type="EMBL" id="GAG64596.1"/>
    </source>
</evidence>
<dbReference type="InterPro" id="IPR028325">
    <property type="entry name" value="VG_K_chnl"/>
</dbReference>
<evidence type="ECO:0000256" key="8">
    <source>
        <dbReference type="ARBA" id="ARBA00022989"/>
    </source>
</evidence>
<dbReference type="PANTHER" id="PTHR11537:SF254">
    <property type="entry name" value="POTASSIUM VOLTAGE-GATED CHANNEL PROTEIN SHAB"/>
    <property type="match status" value="1"/>
</dbReference>
<feature type="transmembrane region" description="Helical" evidence="13">
    <location>
        <begin position="101"/>
        <end position="121"/>
    </location>
</feature>
<dbReference type="Pfam" id="PF00520">
    <property type="entry name" value="Ion_trans"/>
    <property type="match status" value="1"/>
</dbReference>
<gene>
    <name evidence="15" type="ORF">S01H4_10425</name>
</gene>
<evidence type="ECO:0000256" key="2">
    <source>
        <dbReference type="ARBA" id="ARBA00022448"/>
    </source>
</evidence>
<comment type="subcellular location">
    <subcellularLocation>
        <location evidence="1">Membrane</location>
        <topology evidence="1">Multi-pass membrane protein</topology>
    </subcellularLocation>
</comment>
<organism evidence="15">
    <name type="scientific">marine sediment metagenome</name>
    <dbReference type="NCBI Taxonomy" id="412755"/>
    <lineage>
        <taxon>unclassified sequences</taxon>
        <taxon>metagenomes</taxon>
        <taxon>ecological metagenomes</taxon>
    </lineage>
</organism>
<dbReference type="InterPro" id="IPR027359">
    <property type="entry name" value="Volt_channel_dom_sf"/>
</dbReference>
<keyword evidence="6" id="KW-0851">Voltage-gated channel</keyword>
<feature type="transmembrane region" description="Helical" evidence="13">
    <location>
        <begin position="36"/>
        <end position="58"/>
    </location>
</feature>
<name>X1AXT9_9ZZZZ</name>
<evidence type="ECO:0000259" key="14">
    <source>
        <dbReference type="Pfam" id="PF00520"/>
    </source>
</evidence>
<evidence type="ECO:0000256" key="13">
    <source>
        <dbReference type="SAM" id="Phobius"/>
    </source>
</evidence>
<dbReference type="GO" id="GO:0001508">
    <property type="term" value="P:action potential"/>
    <property type="evidence" value="ECO:0007669"/>
    <property type="project" value="TreeGrafter"/>
</dbReference>
<dbReference type="SUPFAM" id="SSF81324">
    <property type="entry name" value="Voltage-gated potassium channels"/>
    <property type="match status" value="1"/>
</dbReference>
<keyword evidence="12" id="KW-0175">Coiled coil</keyword>
<feature type="transmembrane region" description="Helical" evidence="13">
    <location>
        <begin position="161"/>
        <end position="186"/>
    </location>
</feature>
<keyword evidence="11" id="KW-0407">Ion channel</keyword>
<evidence type="ECO:0000256" key="11">
    <source>
        <dbReference type="ARBA" id="ARBA00023303"/>
    </source>
</evidence>
<keyword evidence="2" id="KW-0813">Transport</keyword>
<feature type="domain" description="Ion transport" evidence="14">
    <location>
        <begin position="1"/>
        <end position="192"/>
    </location>
</feature>
<proteinExistence type="predicted"/>
<dbReference type="AlphaFoldDB" id="X1AXT9"/>
<evidence type="ECO:0000256" key="1">
    <source>
        <dbReference type="ARBA" id="ARBA00004141"/>
    </source>
</evidence>
<dbReference type="PRINTS" id="PR00169">
    <property type="entry name" value="KCHANNEL"/>
</dbReference>
<dbReference type="FunFam" id="1.10.287.70:FF:000028">
    <property type="entry name" value="potassium voltage-gated channel subfamily D member 3"/>
    <property type="match status" value="1"/>
</dbReference>
<keyword evidence="9" id="KW-0406">Ion transport</keyword>
<dbReference type="GO" id="GO:0005249">
    <property type="term" value="F:voltage-gated potassium channel activity"/>
    <property type="evidence" value="ECO:0007669"/>
    <property type="project" value="InterPro"/>
</dbReference>
<accession>X1AXT9</accession>
<feature type="non-terminal residue" evidence="15">
    <location>
        <position position="1"/>
    </location>
</feature>
<feature type="coiled-coil region" evidence="12">
    <location>
        <begin position="211"/>
        <end position="238"/>
    </location>
</feature>
<dbReference type="GO" id="GO:0008076">
    <property type="term" value="C:voltage-gated potassium channel complex"/>
    <property type="evidence" value="ECO:0007669"/>
    <property type="project" value="InterPro"/>
</dbReference>
<keyword evidence="4 13" id="KW-0812">Transmembrane</keyword>
<evidence type="ECO:0000256" key="7">
    <source>
        <dbReference type="ARBA" id="ARBA00022958"/>
    </source>
</evidence>
<keyword evidence="3" id="KW-0633">Potassium transport</keyword>
<dbReference type="EMBL" id="BART01003984">
    <property type="protein sequence ID" value="GAG64596.1"/>
    <property type="molecule type" value="Genomic_DNA"/>
</dbReference>
<dbReference type="Gene3D" id="1.10.287.70">
    <property type="match status" value="1"/>
</dbReference>
<dbReference type="Gene3D" id="1.20.120.350">
    <property type="entry name" value="Voltage-gated potassium channels. Chain C"/>
    <property type="match status" value="1"/>
</dbReference>
<evidence type="ECO:0000256" key="5">
    <source>
        <dbReference type="ARBA" id="ARBA00022826"/>
    </source>
</evidence>
<keyword evidence="5" id="KW-0631">Potassium channel</keyword>
<evidence type="ECO:0000256" key="10">
    <source>
        <dbReference type="ARBA" id="ARBA00023136"/>
    </source>
</evidence>
<dbReference type="PANTHER" id="PTHR11537">
    <property type="entry name" value="VOLTAGE-GATED POTASSIUM CHANNEL"/>
    <property type="match status" value="1"/>
</dbReference>
<evidence type="ECO:0000256" key="4">
    <source>
        <dbReference type="ARBA" id="ARBA00022692"/>
    </source>
</evidence>